<dbReference type="PANTHER" id="PTHR46401">
    <property type="entry name" value="GLYCOSYLTRANSFERASE WBBK-RELATED"/>
    <property type="match status" value="1"/>
</dbReference>
<sequence>MDILYDHQMFAIQKFGGISRIFIELIRELSPNFECSIHWHRGIKSDGYDISEYRDQLTRYGVIPKLPFPTGKVINDTINKLSFQWFVHRFGRQYDIYHPTYYDADLVEIVNPKKLVITIHDMIPEKFLSGQAKFQPLIKNKQQLVKQADFIFVASENSRNDLVDLLGVNPEKTKVTYWASRIKDANECELPKNCLSHPYFLYVGTRSKYKNFEIVLKAFAASRKLRDNLKLVCFGGSCDFLESELRVMEENNMRQNFIYLRGDDALLKTLYCNAQALIYTSRYEGFGLPPLEAMECECPVICCLTSSLPEVVGDAASLFEPDSVDGLVNAMEIVVEDSEHRASMIEKGRERAKLFTWQKTAQLTLDGYRSIR</sequence>
<dbReference type="GO" id="GO:0009103">
    <property type="term" value="P:lipopolysaccharide biosynthetic process"/>
    <property type="evidence" value="ECO:0007669"/>
    <property type="project" value="TreeGrafter"/>
</dbReference>
<dbReference type="PANTHER" id="PTHR46401:SF2">
    <property type="entry name" value="GLYCOSYLTRANSFERASE WBBK-RELATED"/>
    <property type="match status" value="1"/>
</dbReference>
<feature type="domain" description="Glycosyl transferase family 1" evidence="2">
    <location>
        <begin position="198"/>
        <end position="351"/>
    </location>
</feature>
<evidence type="ECO:0000313" key="5">
    <source>
        <dbReference type="Proteomes" id="UP000177870"/>
    </source>
</evidence>
<dbReference type="OrthoDB" id="9797829at2"/>
<dbReference type="STRING" id="1458985.BJP34_26955"/>
<evidence type="ECO:0000313" key="4">
    <source>
        <dbReference type="EMBL" id="AOX02597.1"/>
    </source>
</evidence>
<gene>
    <name evidence="4" type="ORF">BJP34_26955</name>
</gene>
<evidence type="ECO:0000259" key="2">
    <source>
        <dbReference type="Pfam" id="PF00534"/>
    </source>
</evidence>
<accession>A0A1D8TY71</accession>
<protein>
    <submittedName>
        <fullName evidence="4">Glycosyltransferase</fullName>
    </submittedName>
</protein>
<dbReference type="CDD" id="cd03809">
    <property type="entry name" value="GT4_MtfB-like"/>
    <property type="match status" value="1"/>
</dbReference>
<dbReference type="Proteomes" id="UP000177870">
    <property type="component" value="Chromosome"/>
</dbReference>
<keyword evidence="1 4" id="KW-0808">Transferase</keyword>
<dbReference type="KEGG" id="mpro:BJP34_26955"/>
<name>A0A1D8TY71_9CYAN</name>
<evidence type="ECO:0000256" key="1">
    <source>
        <dbReference type="ARBA" id="ARBA00022679"/>
    </source>
</evidence>
<dbReference type="Pfam" id="PF13439">
    <property type="entry name" value="Glyco_transf_4"/>
    <property type="match status" value="1"/>
</dbReference>
<reference evidence="5" key="1">
    <citation type="submission" date="2016-10" db="EMBL/GenBank/DDBJ databases">
        <title>Comparative genomics uncovers the prolific and rare metabolic potential of the cyanobacterial genus Moorea.</title>
        <authorList>
            <person name="Leao T."/>
            <person name="Castelao G."/>
            <person name="Korobeynikov A."/>
            <person name="Monroe E.A."/>
            <person name="Podell S."/>
            <person name="Glukhov E."/>
            <person name="Allen E."/>
            <person name="Gerwick W.H."/>
            <person name="Gerwick L."/>
        </authorList>
    </citation>
    <scope>NUCLEOTIDE SEQUENCE [LARGE SCALE GENOMIC DNA]</scope>
    <source>
        <strain evidence="5">PAL-8-15-08-1</strain>
    </source>
</reference>
<organism evidence="4 5">
    <name type="scientific">Moorena producens PAL-8-15-08-1</name>
    <dbReference type="NCBI Taxonomy" id="1458985"/>
    <lineage>
        <taxon>Bacteria</taxon>
        <taxon>Bacillati</taxon>
        <taxon>Cyanobacteriota</taxon>
        <taxon>Cyanophyceae</taxon>
        <taxon>Coleofasciculales</taxon>
        <taxon>Coleofasciculaceae</taxon>
        <taxon>Moorena</taxon>
    </lineage>
</organism>
<dbReference type="GO" id="GO:0016757">
    <property type="term" value="F:glycosyltransferase activity"/>
    <property type="evidence" value="ECO:0007669"/>
    <property type="project" value="InterPro"/>
</dbReference>
<proteinExistence type="predicted"/>
<dbReference type="AlphaFoldDB" id="A0A1D8TY71"/>
<dbReference type="Gene3D" id="3.40.50.2000">
    <property type="entry name" value="Glycogen Phosphorylase B"/>
    <property type="match status" value="2"/>
</dbReference>
<dbReference type="EMBL" id="CP017599">
    <property type="protein sequence ID" value="AOX02597.1"/>
    <property type="molecule type" value="Genomic_DNA"/>
</dbReference>
<evidence type="ECO:0000259" key="3">
    <source>
        <dbReference type="Pfam" id="PF13439"/>
    </source>
</evidence>
<dbReference type="InterPro" id="IPR028098">
    <property type="entry name" value="Glyco_trans_4-like_N"/>
</dbReference>
<dbReference type="InterPro" id="IPR001296">
    <property type="entry name" value="Glyco_trans_1"/>
</dbReference>
<dbReference type="SUPFAM" id="SSF53756">
    <property type="entry name" value="UDP-Glycosyltransferase/glycogen phosphorylase"/>
    <property type="match status" value="1"/>
</dbReference>
<dbReference type="RefSeq" id="WP_070394999.1">
    <property type="nucleotide sequence ID" value="NZ_CP017599.1"/>
</dbReference>
<dbReference type="Pfam" id="PF00534">
    <property type="entry name" value="Glycos_transf_1"/>
    <property type="match status" value="1"/>
</dbReference>
<feature type="domain" description="Glycosyltransferase subfamily 4-like N-terminal" evidence="3">
    <location>
        <begin position="15"/>
        <end position="177"/>
    </location>
</feature>